<gene>
    <name evidence="5" type="ordered locus">Metig_0534</name>
</gene>
<dbReference type="InterPro" id="IPR015256">
    <property type="entry name" value="eIF2g_C"/>
</dbReference>
<accession>F6BC08</accession>
<dbReference type="GO" id="GO:0001514">
    <property type="term" value="P:selenocysteine incorporation"/>
    <property type="evidence" value="ECO:0007669"/>
    <property type="project" value="TreeGrafter"/>
</dbReference>
<dbReference type="RefSeq" id="WP_013798696.1">
    <property type="nucleotide sequence ID" value="NC_015562.1"/>
</dbReference>
<feature type="domain" description="Translation elongation factor EFTu-like" evidence="3">
    <location>
        <begin position="158"/>
        <end position="224"/>
    </location>
</feature>
<proteinExistence type="predicted"/>
<keyword evidence="5" id="KW-0251">Elongation factor</keyword>
<dbReference type="InterPro" id="IPR004161">
    <property type="entry name" value="EFTu-like_2"/>
</dbReference>
<dbReference type="Gene3D" id="3.40.50.300">
    <property type="entry name" value="P-loop containing nucleotide triphosphate hydrolases"/>
    <property type="match status" value="1"/>
</dbReference>
<dbReference type="InterPro" id="IPR050055">
    <property type="entry name" value="EF-Tu_GTPase"/>
</dbReference>
<sequence>MKNISVGLFGDIENVGRELGKKGTSTDITLYNYKVGDDAVLYVEPTRYPDRIQPLIYTINMTDYALVFVDEIKPELGETLLALDMFGVENGTFVVGEYVDVEQLKAIISTTSMKNFDIMEKDFIKIREKMANLEIKKENSSEFTKIPIDHFFTVKSVGTVILGKVEKGEVKVHDKLRLYPTDKEVMVRSIQVHDKDVKEAGLGSRVGLALKGVTTDELERGMILSNGNLEVSDEISLNIKWNPFMQKEVKAGEEYQIICGLQAVSCKVVERENDNITLKLKKPIVYEKGEKIVLLDGSAKIRILGVGEL</sequence>
<dbReference type="Pfam" id="PF09173">
    <property type="entry name" value="eIF2_C"/>
    <property type="match status" value="1"/>
</dbReference>
<dbReference type="OrthoDB" id="30874at2157"/>
<dbReference type="HOGENOM" id="CLU_077867_0_0_2"/>
<protein>
    <submittedName>
        <fullName evidence="5">Elongation factor Tu domain 2 protein</fullName>
    </submittedName>
</protein>
<dbReference type="GO" id="GO:0003746">
    <property type="term" value="F:translation elongation factor activity"/>
    <property type="evidence" value="ECO:0007669"/>
    <property type="project" value="UniProtKB-KW"/>
</dbReference>
<evidence type="ECO:0000256" key="1">
    <source>
        <dbReference type="ARBA" id="ARBA00022741"/>
    </source>
</evidence>
<dbReference type="Proteomes" id="UP000009227">
    <property type="component" value="Chromosome"/>
</dbReference>
<keyword evidence="5" id="KW-0648">Protein biosynthesis</keyword>
<dbReference type="PANTHER" id="PTHR43721">
    <property type="entry name" value="ELONGATION FACTOR TU-RELATED"/>
    <property type="match status" value="1"/>
</dbReference>
<evidence type="ECO:0000313" key="5">
    <source>
        <dbReference type="EMBL" id="AEF96089.1"/>
    </source>
</evidence>
<dbReference type="STRING" id="880724.Metig_0534"/>
<name>F6BC08_METIK</name>
<dbReference type="KEGG" id="mig:Metig_0534"/>
<keyword evidence="1" id="KW-0547">Nucleotide-binding</keyword>
<organism evidence="6">
    <name type="scientific">Methanotorris igneus (strain DSM 5666 / JCM 11834 / Kol 5)</name>
    <dbReference type="NCBI Taxonomy" id="880724"/>
    <lineage>
        <taxon>Archaea</taxon>
        <taxon>Methanobacteriati</taxon>
        <taxon>Methanobacteriota</taxon>
        <taxon>Methanomada group</taxon>
        <taxon>Methanococci</taxon>
        <taxon>Methanococcales</taxon>
        <taxon>Methanocaldococcaceae</taxon>
        <taxon>Methanotorris</taxon>
    </lineage>
</organism>
<reference evidence="5 6" key="1">
    <citation type="submission" date="2011-05" db="EMBL/GenBank/DDBJ databases">
        <title>Complete sequence of Methanotorris igneus Kol 5.</title>
        <authorList>
            <consortium name="US DOE Joint Genome Institute"/>
            <person name="Lucas S."/>
            <person name="Han J."/>
            <person name="Lapidus A."/>
            <person name="Cheng J.-F."/>
            <person name="Goodwin L."/>
            <person name="Pitluck S."/>
            <person name="Peters L."/>
            <person name="Mikhailova N."/>
            <person name="Chertkov O."/>
            <person name="Han C."/>
            <person name="Tapia R."/>
            <person name="Land M."/>
            <person name="Hauser L."/>
            <person name="Kyrpides N."/>
            <person name="Ivanova N."/>
            <person name="Pagani I."/>
            <person name="Sieprawska-Lupa M."/>
            <person name="Whitman W."/>
            <person name="Woyke T."/>
        </authorList>
    </citation>
    <scope>NUCLEOTIDE SEQUENCE [LARGE SCALE GENOMIC DNA]</scope>
    <source>
        <strain evidence="6">DSM 5666 / JCM 11834 / Kol 5</strain>
    </source>
</reference>
<dbReference type="SUPFAM" id="SSF50447">
    <property type="entry name" value="Translation proteins"/>
    <property type="match status" value="1"/>
</dbReference>
<evidence type="ECO:0000256" key="2">
    <source>
        <dbReference type="ARBA" id="ARBA00023134"/>
    </source>
</evidence>
<evidence type="ECO:0000259" key="3">
    <source>
        <dbReference type="Pfam" id="PF03144"/>
    </source>
</evidence>
<dbReference type="EMBL" id="CP002737">
    <property type="protein sequence ID" value="AEF96089.1"/>
    <property type="molecule type" value="Genomic_DNA"/>
</dbReference>
<dbReference type="Gene3D" id="2.40.30.10">
    <property type="entry name" value="Translation factors"/>
    <property type="match status" value="2"/>
</dbReference>
<dbReference type="InterPro" id="IPR027417">
    <property type="entry name" value="P-loop_NTPase"/>
</dbReference>
<dbReference type="InterPro" id="IPR009001">
    <property type="entry name" value="Transl_elong_EF1A/Init_IF2_C"/>
</dbReference>
<dbReference type="AlphaFoldDB" id="F6BC08"/>
<dbReference type="GeneID" id="10643372"/>
<evidence type="ECO:0000313" key="6">
    <source>
        <dbReference type="Proteomes" id="UP000009227"/>
    </source>
</evidence>
<dbReference type="GO" id="GO:0005525">
    <property type="term" value="F:GTP binding"/>
    <property type="evidence" value="ECO:0007669"/>
    <property type="project" value="UniProtKB-KW"/>
</dbReference>
<dbReference type="Pfam" id="PF03144">
    <property type="entry name" value="GTP_EFTU_D2"/>
    <property type="match status" value="1"/>
</dbReference>
<feature type="domain" description="Initiation factor eIF2 gamma C-terminal" evidence="4">
    <location>
        <begin position="247"/>
        <end position="295"/>
    </location>
</feature>
<dbReference type="SUPFAM" id="SSF50465">
    <property type="entry name" value="EF-Tu/eEF-1alpha/eIF2-gamma C-terminal domain"/>
    <property type="match status" value="1"/>
</dbReference>
<dbReference type="InterPro" id="IPR009000">
    <property type="entry name" value="Transl_B-barrel_sf"/>
</dbReference>
<keyword evidence="2" id="KW-0342">GTP-binding</keyword>
<keyword evidence="6" id="KW-1185">Reference proteome</keyword>
<dbReference type="CDD" id="cd03696">
    <property type="entry name" value="SelB_II"/>
    <property type="match status" value="1"/>
</dbReference>
<evidence type="ECO:0000259" key="4">
    <source>
        <dbReference type="Pfam" id="PF09173"/>
    </source>
</evidence>
<dbReference type="PANTHER" id="PTHR43721:SF11">
    <property type="entry name" value="SELENOCYSTEINE-SPECIFIC ELONGATION FACTOR"/>
    <property type="match status" value="1"/>
</dbReference>